<keyword evidence="3" id="KW-1185">Reference proteome</keyword>
<dbReference type="STRING" id="930990.A0A067N5Z5"/>
<sequence length="418" mass="46434">MVHTGRLIENTPTTKLSIIVDAADTEAIAGHPRTTTTTTESDDGTRNNGTGDKRLGEVPLDWLKHLALLTPGLSEQQRIKAIGFGLASGLVAEEWWENEVPATDKVSWARVRDAFRRKWPLVARLQMTVQQHSVRLLEQRLAEEDVGRMEMDSELGVEVGKHVKWAARVRDLGEAVDTGGLLIKSVVEKTPPTLQVLLTSTYMTWTKLHNAVANIPMATLLEKKKSEQKTAAMEAQLQQLMMQLSIWQQGGRGAPPSGPSAYKPRSTTPYTPSSQTPAQSFIDREPRLEYRRGPFPATPAGATEYQEAIAAYARKFGNARPSLSNPYPLSPGTSPLSSGECYRCGKAEPRHTQGECRVPTRIPSMEREWRRHPAHRRGVQRPFGQGAGVGAVFATDWEELMTWAEYYAEQGKEEESPE</sequence>
<dbReference type="EMBL" id="KL198020">
    <property type="protein sequence ID" value="KDQ19206.1"/>
    <property type="molecule type" value="Genomic_DNA"/>
</dbReference>
<protein>
    <recommendedName>
        <fullName evidence="4">CCHC-type domain-containing protein</fullName>
    </recommendedName>
</protein>
<dbReference type="OrthoDB" id="3260975at2759"/>
<dbReference type="HOGENOM" id="CLU_657190_0_0_1"/>
<name>A0A067N5Z5_BOTB1</name>
<feature type="region of interest" description="Disordered" evidence="1">
    <location>
        <begin position="249"/>
        <end position="286"/>
    </location>
</feature>
<dbReference type="AlphaFoldDB" id="A0A067N5Z5"/>
<evidence type="ECO:0008006" key="4">
    <source>
        <dbReference type="Google" id="ProtNLM"/>
    </source>
</evidence>
<evidence type="ECO:0000313" key="2">
    <source>
        <dbReference type="EMBL" id="KDQ19206.1"/>
    </source>
</evidence>
<proteinExistence type="predicted"/>
<gene>
    <name evidence="2" type="ORF">BOTBODRAFT_171145</name>
</gene>
<evidence type="ECO:0000256" key="1">
    <source>
        <dbReference type="SAM" id="MobiDB-lite"/>
    </source>
</evidence>
<reference evidence="3" key="1">
    <citation type="journal article" date="2014" name="Proc. Natl. Acad. Sci. U.S.A.">
        <title>Extensive sampling of basidiomycete genomes demonstrates inadequacy of the white-rot/brown-rot paradigm for wood decay fungi.</title>
        <authorList>
            <person name="Riley R."/>
            <person name="Salamov A.A."/>
            <person name="Brown D.W."/>
            <person name="Nagy L.G."/>
            <person name="Floudas D."/>
            <person name="Held B.W."/>
            <person name="Levasseur A."/>
            <person name="Lombard V."/>
            <person name="Morin E."/>
            <person name="Otillar R."/>
            <person name="Lindquist E.A."/>
            <person name="Sun H."/>
            <person name="LaButti K.M."/>
            <person name="Schmutz J."/>
            <person name="Jabbour D."/>
            <person name="Luo H."/>
            <person name="Baker S.E."/>
            <person name="Pisabarro A.G."/>
            <person name="Walton J.D."/>
            <person name="Blanchette R.A."/>
            <person name="Henrissat B."/>
            <person name="Martin F."/>
            <person name="Cullen D."/>
            <person name="Hibbett D.S."/>
            <person name="Grigoriev I.V."/>
        </authorList>
    </citation>
    <scope>NUCLEOTIDE SEQUENCE [LARGE SCALE GENOMIC DNA]</scope>
    <source>
        <strain evidence="3">FD-172 SS1</strain>
    </source>
</reference>
<feature type="compositionally biased region" description="Low complexity" evidence="1">
    <location>
        <begin position="259"/>
        <end position="280"/>
    </location>
</feature>
<organism evidence="2 3">
    <name type="scientific">Botryobasidium botryosum (strain FD-172 SS1)</name>
    <dbReference type="NCBI Taxonomy" id="930990"/>
    <lineage>
        <taxon>Eukaryota</taxon>
        <taxon>Fungi</taxon>
        <taxon>Dikarya</taxon>
        <taxon>Basidiomycota</taxon>
        <taxon>Agaricomycotina</taxon>
        <taxon>Agaricomycetes</taxon>
        <taxon>Cantharellales</taxon>
        <taxon>Botryobasidiaceae</taxon>
        <taxon>Botryobasidium</taxon>
    </lineage>
</organism>
<dbReference type="Proteomes" id="UP000027195">
    <property type="component" value="Unassembled WGS sequence"/>
</dbReference>
<feature type="region of interest" description="Disordered" evidence="1">
    <location>
        <begin position="27"/>
        <end position="54"/>
    </location>
</feature>
<evidence type="ECO:0000313" key="3">
    <source>
        <dbReference type="Proteomes" id="UP000027195"/>
    </source>
</evidence>
<accession>A0A067N5Z5</accession>
<dbReference type="InParanoid" id="A0A067N5Z5"/>